<proteinExistence type="inferred from homology"/>
<sequence length="201" mass="22152">MAPYGKTICEIQKSKKKQIKLNNSVLLLISAQQEFNPECGKIPAHNFKTSSESLRFCLETARLNKVPIIHVMTVCDPNSELFAVGNATTKPIQYLEPKSDEKVVMKTTPNAFLKTDLKEKIDATGRKNLIIAGYSTHLSVDSTVRAAYELGYNVTVVANACGDRDIPDGMKNIVTGNKLHQATLATLNDQYATVVGEMYDI</sequence>
<dbReference type="InterPro" id="IPR036380">
    <property type="entry name" value="Isochorismatase-like_sf"/>
</dbReference>
<evidence type="ECO:0000256" key="1">
    <source>
        <dbReference type="ARBA" id="ARBA00006336"/>
    </source>
</evidence>
<evidence type="ECO:0000313" key="4">
    <source>
        <dbReference type="EMBL" id="ORY20849.1"/>
    </source>
</evidence>
<dbReference type="AlphaFoldDB" id="A0A1Y2AE60"/>
<organism evidence="4 5">
    <name type="scientific">Neocallimastix californiae</name>
    <dbReference type="NCBI Taxonomy" id="1754190"/>
    <lineage>
        <taxon>Eukaryota</taxon>
        <taxon>Fungi</taxon>
        <taxon>Fungi incertae sedis</taxon>
        <taxon>Chytridiomycota</taxon>
        <taxon>Chytridiomycota incertae sedis</taxon>
        <taxon>Neocallimastigomycetes</taxon>
        <taxon>Neocallimastigales</taxon>
        <taxon>Neocallimastigaceae</taxon>
        <taxon>Neocallimastix</taxon>
    </lineage>
</organism>
<dbReference type="InterPro" id="IPR000868">
    <property type="entry name" value="Isochorismatase-like_dom"/>
</dbReference>
<gene>
    <name evidence="4" type="ORF">LY90DRAFT_463725</name>
</gene>
<dbReference type="Proteomes" id="UP000193920">
    <property type="component" value="Unassembled WGS sequence"/>
</dbReference>
<feature type="domain" description="Isochorismatase-like" evidence="3">
    <location>
        <begin position="24"/>
        <end position="192"/>
    </location>
</feature>
<evidence type="ECO:0000256" key="2">
    <source>
        <dbReference type="ARBA" id="ARBA00022801"/>
    </source>
</evidence>
<dbReference type="STRING" id="1754190.A0A1Y2AE60"/>
<protein>
    <submittedName>
        <fullName evidence="4">Isochorismatase hydrolase</fullName>
    </submittedName>
</protein>
<dbReference type="InterPro" id="IPR050272">
    <property type="entry name" value="Isochorismatase-like_hydrls"/>
</dbReference>
<comment type="caution">
    <text evidence="4">The sequence shown here is derived from an EMBL/GenBank/DDBJ whole genome shotgun (WGS) entry which is preliminary data.</text>
</comment>
<dbReference type="GO" id="GO:0016787">
    <property type="term" value="F:hydrolase activity"/>
    <property type="evidence" value="ECO:0007669"/>
    <property type="project" value="UniProtKB-KW"/>
</dbReference>
<reference evidence="4 5" key="1">
    <citation type="submission" date="2016-08" db="EMBL/GenBank/DDBJ databases">
        <title>A Parts List for Fungal Cellulosomes Revealed by Comparative Genomics.</title>
        <authorList>
            <consortium name="DOE Joint Genome Institute"/>
            <person name="Haitjema C.H."/>
            <person name="Gilmore S.P."/>
            <person name="Henske J.K."/>
            <person name="Solomon K.V."/>
            <person name="De Groot R."/>
            <person name="Kuo A."/>
            <person name="Mondo S.J."/>
            <person name="Salamov A.A."/>
            <person name="Labutti K."/>
            <person name="Zhao Z."/>
            <person name="Chiniquy J."/>
            <person name="Barry K."/>
            <person name="Brewer H.M."/>
            <person name="Purvine S.O."/>
            <person name="Wright A.T."/>
            <person name="Boxma B."/>
            <person name="Van Alen T."/>
            <person name="Hackstein J.H."/>
            <person name="Baker S.E."/>
            <person name="Grigoriev I.V."/>
            <person name="O'Malley M.A."/>
        </authorList>
    </citation>
    <scope>NUCLEOTIDE SEQUENCE [LARGE SCALE GENOMIC DNA]</scope>
    <source>
        <strain evidence="4 5">G1</strain>
    </source>
</reference>
<comment type="similarity">
    <text evidence="1">Belongs to the isochorismatase family.</text>
</comment>
<evidence type="ECO:0000259" key="3">
    <source>
        <dbReference type="Pfam" id="PF00857"/>
    </source>
</evidence>
<dbReference type="SUPFAM" id="SSF52499">
    <property type="entry name" value="Isochorismatase-like hydrolases"/>
    <property type="match status" value="1"/>
</dbReference>
<dbReference type="EMBL" id="MCOG01000278">
    <property type="protein sequence ID" value="ORY20849.1"/>
    <property type="molecule type" value="Genomic_DNA"/>
</dbReference>
<dbReference type="Pfam" id="PF00857">
    <property type="entry name" value="Isochorismatase"/>
    <property type="match status" value="1"/>
</dbReference>
<accession>A0A1Y2AE60</accession>
<dbReference type="OrthoDB" id="245563at2759"/>
<keyword evidence="2 4" id="KW-0378">Hydrolase</keyword>
<evidence type="ECO:0000313" key="5">
    <source>
        <dbReference type="Proteomes" id="UP000193920"/>
    </source>
</evidence>
<dbReference type="PANTHER" id="PTHR43540:SF15">
    <property type="entry name" value="BLR5631 PROTEIN"/>
    <property type="match status" value="1"/>
</dbReference>
<keyword evidence="5" id="KW-1185">Reference proteome</keyword>
<dbReference type="Gene3D" id="3.40.50.850">
    <property type="entry name" value="Isochorismatase-like"/>
    <property type="match status" value="1"/>
</dbReference>
<dbReference type="PANTHER" id="PTHR43540">
    <property type="entry name" value="PEROXYUREIDOACRYLATE/UREIDOACRYLATE AMIDOHYDROLASE-RELATED"/>
    <property type="match status" value="1"/>
</dbReference>
<name>A0A1Y2AE60_9FUNG</name>